<dbReference type="GO" id="GO:0045165">
    <property type="term" value="P:cell fate commitment"/>
    <property type="evidence" value="ECO:0007669"/>
    <property type="project" value="TreeGrafter"/>
</dbReference>
<evidence type="ECO:0000256" key="7">
    <source>
        <dbReference type="ARBA" id="ARBA00023157"/>
    </source>
</evidence>
<dbReference type="SMART" id="SM00097">
    <property type="entry name" value="WNT1"/>
    <property type="match status" value="1"/>
</dbReference>
<keyword evidence="3 10" id="KW-0217">Developmental protein</keyword>
<evidence type="ECO:0000313" key="12">
    <source>
        <dbReference type="WBParaSite" id="nRc.2.0.1.t11112-RA"/>
    </source>
</evidence>
<evidence type="ECO:0000313" key="11">
    <source>
        <dbReference type="Proteomes" id="UP000887565"/>
    </source>
</evidence>
<dbReference type="GO" id="GO:0030182">
    <property type="term" value="P:neuron differentiation"/>
    <property type="evidence" value="ECO:0007669"/>
    <property type="project" value="TreeGrafter"/>
</dbReference>
<keyword evidence="5" id="KW-0272">Extracellular matrix</keyword>
<keyword evidence="11" id="KW-1185">Reference proteome</keyword>
<protein>
    <recommendedName>
        <fullName evidence="10">Protein Wnt</fullName>
    </recommendedName>
</protein>
<evidence type="ECO:0000256" key="4">
    <source>
        <dbReference type="ARBA" id="ARBA00022525"/>
    </source>
</evidence>
<accession>A0A915IB47</accession>
<evidence type="ECO:0000256" key="6">
    <source>
        <dbReference type="ARBA" id="ARBA00022687"/>
    </source>
</evidence>
<keyword evidence="8" id="KW-0325">Glycoprotein</keyword>
<keyword evidence="4" id="KW-0964">Secreted</keyword>
<dbReference type="InterPro" id="IPR005817">
    <property type="entry name" value="Wnt"/>
</dbReference>
<dbReference type="Proteomes" id="UP000887565">
    <property type="component" value="Unplaced"/>
</dbReference>
<dbReference type="Pfam" id="PF00110">
    <property type="entry name" value="wnt"/>
    <property type="match status" value="1"/>
</dbReference>
<dbReference type="OMA" id="NVEHMEN"/>
<evidence type="ECO:0000256" key="3">
    <source>
        <dbReference type="ARBA" id="ARBA00022473"/>
    </source>
</evidence>
<dbReference type="GO" id="GO:0060070">
    <property type="term" value="P:canonical Wnt signaling pathway"/>
    <property type="evidence" value="ECO:0007669"/>
    <property type="project" value="TreeGrafter"/>
</dbReference>
<dbReference type="GO" id="GO:0005125">
    <property type="term" value="F:cytokine activity"/>
    <property type="evidence" value="ECO:0007669"/>
    <property type="project" value="TreeGrafter"/>
</dbReference>
<reference evidence="12" key="1">
    <citation type="submission" date="2022-11" db="UniProtKB">
        <authorList>
            <consortium name="WormBaseParasite"/>
        </authorList>
    </citation>
    <scope>IDENTIFICATION</scope>
</reference>
<evidence type="ECO:0000256" key="2">
    <source>
        <dbReference type="ARBA" id="ARBA00005683"/>
    </source>
</evidence>
<evidence type="ECO:0000256" key="8">
    <source>
        <dbReference type="ARBA" id="ARBA00023180"/>
    </source>
</evidence>
<evidence type="ECO:0000256" key="10">
    <source>
        <dbReference type="RuleBase" id="RU003500"/>
    </source>
</evidence>
<dbReference type="GO" id="GO:0005615">
    <property type="term" value="C:extracellular space"/>
    <property type="evidence" value="ECO:0007669"/>
    <property type="project" value="TreeGrafter"/>
</dbReference>
<evidence type="ECO:0000256" key="1">
    <source>
        <dbReference type="ARBA" id="ARBA00004498"/>
    </source>
</evidence>
<comment type="function">
    <text evidence="10">Ligand for members of the frizzled family of seven transmembrane receptors.</text>
</comment>
<proteinExistence type="inferred from homology"/>
<dbReference type="PANTHER" id="PTHR12027:SF101">
    <property type="entry name" value="PROTEIN WNT-4"/>
    <property type="match status" value="1"/>
</dbReference>
<dbReference type="AlphaFoldDB" id="A0A915IB47"/>
<name>A0A915IB47_ROMCU</name>
<comment type="subcellular location">
    <subcellularLocation>
        <location evidence="1 10">Secreted</location>
        <location evidence="1 10">Extracellular space</location>
        <location evidence="1 10">Extracellular matrix</location>
    </subcellularLocation>
</comment>
<dbReference type="WBParaSite" id="nRc.2.0.1.t11112-RA">
    <property type="protein sequence ID" value="nRc.2.0.1.t11112-RA"/>
    <property type="gene ID" value="nRc.2.0.1.g11112"/>
</dbReference>
<dbReference type="PANTHER" id="PTHR12027">
    <property type="entry name" value="WNT RELATED"/>
    <property type="match status" value="1"/>
</dbReference>
<comment type="similarity">
    <text evidence="2 10">Belongs to the Wnt family.</text>
</comment>
<keyword evidence="9" id="KW-0449">Lipoprotein</keyword>
<dbReference type="PRINTS" id="PR01349">
    <property type="entry name" value="WNTPROTEIN"/>
</dbReference>
<evidence type="ECO:0000256" key="9">
    <source>
        <dbReference type="ARBA" id="ARBA00023288"/>
    </source>
</evidence>
<dbReference type="GO" id="GO:0005109">
    <property type="term" value="F:frizzled binding"/>
    <property type="evidence" value="ECO:0007669"/>
    <property type="project" value="TreeGrafter"/>
</dbReference>
<sequence>MSSVANFHRDTCSSLKTLTRKQMRICRQNVEHMENVHAGAKLAIYECQYQFRNRPWNCTVLPRDTIFGKVLLLDSSSTRFVFYFLLHFSGTRESAFVHAISAAGVAYSVTKACSSGKYSKCGCDNNYRGMSHTGGFQWAGCSDNIPYGLAFSRRFVDAGEKRKKQQSQARLQMNLHNNEAGRK</sequence>
<evidence type="ECO:0000256" key="5">
    <source>
        <dbReference type="ARBA" id="ARBA00022530"/>
    </source>
</evidence>
<organism evidence="11 12">
    <name type="scientific">Romanomermis culicivorax</name>
    <name type="common">Nematode worm</name>
    <dbReference type="NCBI Taxonomy" id="13658"/>
    <lineage>
        <taxon>Eukaryota</taxon>
        <taxon>Metazoa</taxon>
        <taxon>Ecdysozoa</taxon>
        <taxon>Nematoda</taxon>
        <taxon>Enoplea</taxon>
        <taxon>Dorylaimia</taxon>
        <taxon>Mermithida</taxon>
        <taxon>Mermithoidea</taxon>
        <taxon>Mermithidae</taxon>
        <taxon>Romanomermis</taxon>
    </lineage>
</organism>
<keyword evidence="6 10" id="KW-0879">Wnt signaling pathway</keyword>
<keyword evidence="7" id="KW-1015">Disulfide bond</keyword>